<comment type="caution">
    <text evidence="3">The sequence shown here is derived from an EMBL/GenBank/DDBJ whole genome shotgun (WGS) entry which is preliminary data.</text>
</comment>
<gene>
    <name evidence="3" type="ORF">SDC9_87738</name>
</gene>
<dbReference type="EMBL" id="VSSQ01009243">
    <property type="protein sequence ID" value="MPM41088.1"/>
    <property type="molecule type" value="Genomic_DNA"/>
</dbReference>
<dbReference type="AlphaFoldDB" id="A0A644ZL65"/>
<dbReference type="InterPro" id="IPR012495">
    <property type="entry name" value="TadE-like_dom"/>
</dbReference>
<reference evidence="3" key="1">
    <citation type="submission" date="2019-08" db="EMBL/GenBank/DDBJ databases">
        <authorList>
            <person name="Kucharzyk K."/>
            <person name="Murdoch R.W."/>
            <person name="Higgins S."/>
            <person name="Loffler F."/>
        </authorList>
    </citation>
    <scope>NUCLEOTIDE SEQUENCE</scope>
</reference>
<keyword evidence="1" id="KW-0812">Transmembrane</keyword>
<dbReference type="Pfam" id="PF07811">
    <property type="entry name" value="TadE"/>
    <property type="match status" value="1"/>
</dbReference>
<keyword evidence="1" id="KW-0472">Membrane</keyword>
<feature type="domain" description="TadE-like" evidence="2">
    <location>
        <begin position="15"/>
        <end position="57"/>
    </location>
</feature>
<protein>
    <recommendedName>
        <fullName evidence="2">TadE-like domain-containing protein</fullName>
    </recommendedName>
</protein>
<evidence type="ECO:0000259" key="2">
    <source>
        <dbReference type="Pfam" id="PF07811"/>
    </source>
</evidence>
<evidence type="ECO:0000313" key="3">
    <source>
        <dbReference type="EMBL" id="MPM41088.1"/>
    </source>
</evidence>
<organism evidence="3">
    <name type="scientific">bioreactor metagenome</name>
    <dbReference type="NCBI Taxonomy" id="1076179"/>
    <lineage>
        <taxon>unclassified sequences</taxon>
        <taxon>metagenomes</taxon>
        <taxon>ecological metagenomes</taxon>
    </lineage>
</organism>
<proteinExistence type="predicted"/>
<name>A0A644ZL65_9ZZZZ</name>
<evidence type="ECO:0000256" key="1">
    <source>
        <dbReference type="SAM" id="Phobius"/>
    </source>
</evidence>
<accession>A0A644ZL65</accession>
<feature type="transmembrane region" description="Helical" evidence="1">
    <location>
        <begin position="15"/>
        <end position="36"/>
    </location>
</feature>
<sequence>MMSTPKLGLKSDSKGQAAVEALLVLMVLALVIFGGIELSRGVAMRQALDSSAGAAVRALSLDPTQWSYAKNLIQEGTNQNVMGTVEATTIQVFDAAGTPRSSAWLSGTPFGTTFILEASAPFQADIPFLSEPIMTIRVQHWGIVERYP</sequence>
<keyword evidence="1" id="KW-1133">Transmembrane helix</keyword>